<dbReference type="AlphaFoldDB" id="A0A8D8LHI7"/>
<feature type="domain" description="GOLD" evidence="2">
    <location>
        <begin position="279"/>
        <end position="384"/>
    </location>
</feature>
<dbReference type="PANTHER" id="PTHR23324">
    <property type="entry name" value="SEC14 RELATED PROTEIN"/>
    <property type="match status" value="1"/>
</dbReference>
<dbReference type="InterPro" id="IPR001251">
    <property type="entry name" value="CRAL-TRIO_dom"/>
</dbReference>
<dbReference type="EMBL" id="HBUF01559712">
    <property type="protein sequence ID" value="CAG6761737.1"/>
    <property type="molecule type" value="Transcribed_RNA"/>
</dbReference>
<proteinExistence type="predicted"/>
<dbReference type="InterPro" id="IPR036865">
    <property type="entry name" value="CRAL-TRIO_dom_sf"/>
</dbReference>
<dbReference type="GO" id="GO:0005737">
    <property type="term" value="C:cytoplasm"/>
    <property type="evidence" value="ECO:0007669"/>
    <property type="project" value="TreeGrafter"/>
</dbReference>
<dbReference type="PANTHER" id="PTHR23324:SF83">
    <property type="entry name" value="SEC14-LIKE PROTEIN 2"/>
    <property type="match status" value="1"/>
</dbReference>
<dbReference type="Pfam" id="PF00650">
    <property type="entry name" value="CRAL_TRIO"/>
    <property type="match status" value="1"/>
</dbReference>
<evidence type="ECO:0000259" key="2">
    <source>
        <dbReference type="PROSITE" id="PS50866"/>
    </source>
</evidence>
<dbReference type="SMART" id="SM01100">
    <property type="entry name" value="CRAL_TRIO_N"/>
    <property type="match status" value="1"/>
</dbReference>
<sequence length="402" mass="46007">MTNSWKLDLSDDERFALMKLRRNVADVCTKPQHNDHFLLRWLTARKFDPIAAEKMLRESLAWRKEWDIDNLHSWEPPDALVNRLPCGLTGYDKQGAPVLSLVFSQFDVAGLLHCVSKNDVIRYVAKTLEGYIEEARRRGETHGPQASKLVAIFDMSDFSMKQYAWRPAAELVLGMIQMYEANYPEILKNCYVINAPKVFSLAWRVVKKFLHEYTISKIHLYRAEPAKWKPVLLDVMDETEWPASMGGTARDPDGDPRCLTMIPQMGKVPKSLYLKKPIDKSLEDNYTQVSVKKGEKLCLDYLAPQDGYFLKWSFQTEGHDIKFGVSCKDLDGNCHQIIPVHRVASHQTEEVGVLECPAPATYTITFDNTYSILRNKHVHYNISVKPPLAEKDMVISADATKI</sequence>
<dbReference type="InterPro" id="IPR051064">
    <property type="entry name" value="SEC14/CRAL-TRIO_domain"/>
</dbReference>
<dbReference type="SUPFAM" id="SSF46938">
    <property type="entry name" value="CRAL/TRIO N-terminal domain"/>
    <property type="match status" value="1"/>
</dbReference>
<dbReference type="CDD" id="cd00170">
    <property type="entry name" value="SEC14"/>
    <property type="match status" value="1"/>
</dbReference>
<dbReference type="PROSITE" id="PS50866">
    <property type="entry name" value="GOLD"/>
    <property type="match status" value="1"/>
</dbReference>
<dbReference type="EMBL" id="HBUF01019674">
    <property type="protein sequence ID" value="CAG6610799.1"/>
    <property type="molecule type" value="Transcribed_RNA"/>
</dbReference>
<dbReference type="SUPFAM" id="SSF101576">
    <property type="entry name" value="Supernatant protein factor (SPF), C-terminal domain"/>
    <property type="match status" value="1"/>
</dbReference>
<evidence type="ECO:0000259" key="1">
    <source>
        <dbReference type="PROSITE" id="PS50191"/>
    </source>
</evidence>
<feature type="domain" description="CRAL-TRIO" evidence="1">
    <location>
        <begin position="76"/>
        <end position="253"/>
    </location>
</feature>
<dbReference type="EMBL" id="HBUF01206956">
    <property type="protein sequence ID" value="CAG6664157.1"/>
    <property type="molecule type" value="Transcribed_RNA"/>
</dbReference>
<evidence type="ECO:0000313" key="3">
    <source>
        <dbReference type="EMBL" id="CAG6610799.1"/>
    </source>
</evidence>
<dbReference type="Gene3D" id="2.60.120.680">
    <property type="entry name" value="GOLD domain"/>
    <property type="match status" value="1"/>
</dbReference>
<dbReference type="InterPro" id="IPR036598">
    <property type="entry name" value="GOLD_dom_sf"/>
</dbReference>
<dbReference type="SMART" id="SM00516">
    <property type="entry name" value="SEC14"/>
    <property type="match status" value="1"/>
</dbReference>
<name>A0A8D8LHI7_9HEMI</name>
<organism evidence="3">
    <name type="scientific">Cacopsylla melanoneura</name>
    <dbReference type="NCBI Taxonomy" id="428564"/>
    <lineage>
        <taxon>Eukaryota</taxon>
        <taxon>Metazoa</taxon>
        <taxon>Ecdysozoa</taxon>
        <taxon>Arthropoda</taxon>
        <taxon>Hexapoda</taxon>
        <taxon>Insecta</taxon>
        <taxon>Pterygota</taxon>
        <taxon>Neoptera</taxon>
        <taxon>Paraneoptera</taxon>
        <taxon>Hemiptera</taxon>
        <taxon>Sternorrhyncha</taxon>
        <taxon>Psylloidea</taxon>
        <taxon>Psyllidae</taxon>
        <taxon>Psyllinae</taxon>
        <taxon>Cacopsylla</taxon>
    </lineage>
</organism>
<accession>A0A8D8LHI7</accession>
<dbReference type="InterPro" id="IPR036273">
    <property type="entry name" value="CRAL/TRIO_N_dom_sf"/>
</dbReference>
<dbReference type="Gene3D" id="3.40.525.10">
    <property type="entry name" value="CRAL-TRIO lipid binding domain"/>
    <property type="match status" value="1"/>
</dbReference>
<dbReference type="InterPro" id="IPR011074">
    <property type="entry name" value="CRAL/TRIO_N_dom"/>
</dbReference>
<reference evidence="3" key="1">
    <citation type="submission" date="2021-05" db="EMBL/GenBank/DDBJ databases">
        <authorList>
            <person name="Alioto T."/>
            <person name="Alioto T."/>
            <person name="Gomez Garrido J."/>
        </authorList>
    </citation>
    <scope>NUCLEOTIDE SEQUENCE</scope>
</reference>
<dbReference type="SUPFAM" id="SSF52087">
    <property type="entry name" value="CRAL/TRIO domain"/>
    <property type="match status" value="1"/>
</dbReference>
<dbReference type="PROSITE" id="PS50191">
    <property type="entry name" value="CRAL_TRIO"/>
    <property type="match status" value="1"/>
</dbReference>
<dbReference type="InterPro" id="IPR009038">
    <property type="entry name" value="GOLD_dom"/>
</dbReference>
<dbReference type="Pfam" id="PF13897">
    <property type="entry name" value="GOLD_2"/>
    <property type="match status" value="1"/>
</dbReference>
<protein>
    <submittedName>
        <fullName evidence="3">SEC14-like protein 2</fullName>
    </submittedName>
</protein>